<dbReference type="Pfam" id="PF02544">
    <property type="entry name" value="Steroid_dh"/>
    <property type="match status" value="2"/>
</dbReference>
<evidence type="ECO:0000256" key="4">
    <source>
        <dbReference type="ARBA" id="ARBA00022989"/>
    </source>
</evidence>
<feature type="transmembrane region" description="Helical" evidence="6">
    <location>
        <begin position="145"/>
        <end position="163"/>
    </location>
</feature>
<dbReference type="GO" id="GO:0016627">
    <property type="term" value="F:oxidoreductase activity, acting on the CH-CH group of donors"/>
    <property type="evidence" value="ECO:0007669"/>
    <property type="project" value="InterPro"/>
</dbReference>
<evidence type="ECO:0000256" key="1">
    <source>
        <dbReference type="ARBA" id="ARBA00004141"/>
    </source>
</evidence>
<feature type="transmembrane region" description="Helical" evidence="6">
    <location>
        <begin position="107"/>
        <end position="125"/>
    </location>
</feature>
<reference evidence="8 9" key="1">
    <citation type="journal article" date="2020" name="ISME J.">
        <title>Uncovering the hidden diversity of litter-decomposition mechanisms in mushroom-forming fungi.</title>
        <authorList>
            <person name="Floudas D."/>
            <person name="Bentzer J."/>
            <person name="Ahren D."/>
            <person name="Johansson T."/>
            <person name="Persson P."/>
            <person name="Tunlid A."/>
        </authorList>
    </citation>
    <scope>NUCLEOTIDE SEQUENCE [LARGE SCALE GENOMIC DNA]</scope>
    <source>
        <strain evidence="8 9">CBS 661.87</strain>
    </source>
</reference>
<dbReference type="EMBL" id="JAACJP010000022">
    <property type="protein sequence ID" value="KAF5377867.1"/>
    <property type="molecule type" value="Genomic_DNA"/>
</dbReference>
<feature type="domain" description="3-oxo-5-alpha-steroid 4-dehydrogenase C-terminal" evidence="7">
    <location>
        <begin position="252"/>
        <end position="295"/>
    </location>
</feature>
<dbReference type="InterPro" id="IPR039357">
    <property type="entry name" value="SRD5A/TECR"/>
</dbReference>
<dbReference type="InterPro" id="IPR001104">
    <property type="entry name" value="3-oxo-5_a-steroid_4-DH_C"/>
</dbReference>
<evidence type="ECO:0000259" key="7">
    <source>
        <dbReference type="Pfam" id="PF02544"/>
    </source>
</evidence>
<keyword evidence="4 6" id="KW-1133">Transmembrane helix</keyword>
<accession>A0A8H5H700</accession>
<keyword evidence="5 6" id="KW-0472">Membrane</keyword>
<comment type="caution">
    <text evidence="8">The sequence shown here is derived from an EMBL/GenBank/DDBJ whole genome shotgun (WGS) entry which is preliminary data.</text>
</comment>
<evidence type="ECO:0000256" key="3">
    <source>
        <dbReference type="ARBA" id="ARBA00022692"/>
    </source>
</evidence>
<comment type="similarity">
    <text evidence="2">Belongs to the steroid 5-alpha reductase family.</text>
</comment>
<dbReference type="GO" id="GO:0006629">
    <property type="term" value="P:lipid metabolic process"/>
    <property type="evidence" value="ECO:0007669"/>
    <property type="project" value="InterPro"/>
</dbReference>
<evidence type="ECO:0000313" key="9">
    <source>
        <dbReference type="Proteomes" id="UP000565441"/>
    </source>
</evidence>
<sequence length="295" mass="32915">MFDAYYHVARKYFTLVPFAVSPLTFFVDAPFGRFTPEKDSILLVDGIKSWIIMELVSPVVFLATLLTSSSLLASPPQLLLAALYLIHYTNRSVLSPLRTPSRSKSHISVPLSAVFFNTINGALMGTYLSSPAACAFLARAHTRPIFWAGIGLWTLGFAGNIWHDEILLNLRRKARTKGKDKASSASGEHYAIPHGWLYTYVSYPNYLCEWLEWLGFALAAAPLPALLSLSSFTDLVLAIKAPAPTFAPSLTPPYIFLLSEVLLMLPRAVRGHAWYHRRFGPAYPRERRAVIPFLL</sequence>
<evidence type="ECO:0000256" key="6">
    <source>
        <dbReference type="SAM" id="Phobius"/>
    </source>
</evidence>
<dbReference type="PROSITE" id="PS50244">
    <property type="entry name" value="S5A_REDUCTASE"/>
    <property type="match status" value="1"/>
</dbReference>
<dbReference type="PANTHER" id="PTHR10556">
    <property type="entry name" value="3-OXO-5-ALPHA-STEROID 4-DEHYDROGENASE"/>
    <property type="match status" value="1"/>
</dbReference>
<dbReference type="Gene3D" id="1.20.120.1630">
    <property type="match status" value="1"/>
</dbReference>
<dbReference type="Proteomes" id="UP000565441">
    <property type="component" value="Unassembled WGS sequence"/>
</dbReference>
<keyword evidence="3 6" id="KW-0812">Transmembrane</keyword>
<feature type="transmembrane region" description="Helical" evidence="6">
    <location>
        <begin position="213"/>
        <end position="239"/>
    </location>
</feature>
<keyword evidence="9" id="KW-1185">Reference proteome</keyword>
<protein>
    <recommendedName>
        <fullName evidence="7">3-oxo-5-alpha-steroid 4-dehydrogenase C-terminal domain-containing protein</fullName>
    </recommendedName>
</protein>
<dbReference type="PANTHER" id="PTHR10556:SF43">
    <property type="entry name" value="STEROID 5-ALPHA-REDUCTASE DET2"/>
    <property type="match status" value="1"/>
</dbReference>
<comment type="subcellular location">
    <subcellularLocation>
        <location evidence="1">Membrane</location>
        <topology evidence="1">Multi-pass membrane protein</topology>
    </subcellularLocation>
</comment>
<evidence type="ECO:0000313" key="8">
    <source>
        <dbReference type="EMBL" id="KAF5377867.1"/>
    </source>
</evidence>
<dbReference type="OrthoDB" id="5788137at2759"/>
<feature type="transmembrane region" description="Helical" evidence="6">
    <location>
        <begin position="59"/>
        <end position="86"/>
    </location>
</feature>
<evidence type="ECO:0000256" key="2">
    <source>
        <dbReference type="ARBA" id="ARBA00007742"/>
    </source>
</evidence>
<feature type="domain" description="3-oxo-5-alpha-steroid 4-dehydrogenase C-terminal" evidence="7">
    <location>
        <begin position="107"/>
        <end position="227"/>
    </location>
</feature>
<organism evidence="8 9">
    <name type="scientific">Tricholomella constricta</name>
    <dbReference type="NCBI Taxonomy" id="117010"/>
    <lineage>
        <taxon>Eukaryota</taxon>
        <taxon>Fungi</taxon>
        <taxon>Dikarya</taxon>
        <taxon>Basidiomycota</taxon>
        <taxon>Agaricomycotina</taxon>
        <taxon>Agaricomycetes</taxon>
        <taxon>Agaricomycetidae</taxon>
        <taxon>Agaricales</taxon>
        <taxon>Tricholomatineae</taxon>
        <taxon>Lyophyllaceae</taxon>
        <taxon>Tricholomella</taxon>
    </lineage>
</organism>
<name>A0A8H5H700_9AGAR</name>
<feature type="transmembrane region" description="Helical" evidence="6">
    <location>
        <begin position="251"/>
        <end position="269"/>
    </location>
</feature>
<dbReference type="GO" id="GO:0016020">
    <property type="term" value="C:membrane"/>
    <property type="evidence" value="ECO:0007669"/>
    <property type="project" value="UniProtKB-SubCell"/>
</dbReference>
<feature type="transmembrane region" description="Helical" evidence="6">
    <location>
        <begin position="12"/>
        <end position="31"/>
    </location>
</feature>
<dbReference type="AlphaFoldDB" id="A0A8H5H700"/>
<evidence type="ECO:0000256" key="5">
    <source>
        <dbReference type="ARBA" id="ARBA00023136"/>
    </source>
</evidence>
<proteinExistence type="inferred from homology"/>
<gene>
    <name evidence="8" type="ORF">D9615_006744</name>
</gene>